<dbReference type="EMBL" id="LR797519">
    <property type="protein sequence ID" value="CAB4222035.1"/>
    <property type="molecule type" value="Genomic_DNA"/>
</dbReference>
<accession>A0A6J5T2S4</accession>
<proteinExistence type="predicted"/>
<gene>
    <name evidence="1" type="ORF">UFOVP1649_11</name>
</gene>
<reference evidence="1" key="1">
    <citation type="submission" date="2020-05" db="EMBL/GenBank/DDBJ databases">
        <authorList>
            <person name="Chiriac C."/>
            <person name="Salcher M."/>
            <person name="Ghai R."/>
            <person name="Kavagutti S V."/>
        </authorList>
    </citation>
    <scope>NUCLEOTIDE SEQUENCE</scope>
</reference>
<organism evidence="1">
    <name type="scientific">uncultured Caudovirales phage</name>
    <dbReference type="NCBI Taxonomy" id="2100421"/>
    <lineage>
        <taxon>Viruses</taxon>
        <taxon>Duplodnaviria</taxon>
        <taxon>Heunggongvirae</taxon>
        <taxon>Uroviricota</taxon>
        <taxon>Caudoviricetes</taxon>
        <taxon>Peduoviridae</taxon>
        <taxon>Maltschvirus</taxon>
        <taxon>Maltschvirus maltsch</taxon>
    </lineage>
</organism>
<name>A0A6J5T2S4_9CAUD</name>
<sequence length="190" mass="20795">MSFDLSEYVDVAERIRMAKELYPEMSLQPANPLVPFTIEEIQGVTYVCYVAAFYRDPADATPGIGVAWEVVPGSTPYTRGSELMNAETSAWGRAILAVGLPSKKVASREEVQQAKTRLESWSAKDKSPEVDGWSTVPDLPGHGANHQTGADPQCAHGAMKWWSPKDKPDTGWWFCPLPKDAPGKCEKVAG</sequence>
<evidence type="ECO:0000313" key="1">
    <source>
        <dbReference type="EMBL" id="CAB4222035.1"/>
    </source>
</evidence>
<protein>
    <submittedName>
        <fullName evidence="1">Uncharacterized protein</fullName>
    </submittedName>
</protein>